<keyword evidence="1" id="KW-0378">Hydrolase</keyword>
<keyword evidence="2" id="KW-1185">Reference proteome</keyword>
<sequence length="256" mass="29138">MTNDRVQIDYTDTGEGRAVVLLSGLGGFKEIWTAQIPFLVENGFRVINIDARNQGRSGKTIKGRRISKHAQDIHDLLDALNIHKFIAVGNSMGASTWFAYISLYDCDEIEKVVDVDQSPKMVTDETWPFGFKDLSWNNFPEYLRLPFGPASFHKLDDQVFAQVGTAQEQTNYDEQQNEPFLRDHAFQDWRDVIALMKVPLLIVAGKNSPYFNPEFAKATANLAKYGEYKVVSEAGHLVMAEQPREFNQIILKFLKK</sequence>
<gene>
    <name evidence="1" type="ORF">O0236_002270</name>
</gene>
<protein>
    <submittedName>
        <fullName evidence="1">Alpha/beta fold hydrolase</fullName>
    </submittedName>
</protein>
<name>A0ACD5DHL4_9LACO</name>
<organism evidence="1 2">
    <name type="scientific">Lentilactobacillus terminaliae</name>
    <dbReference type="NCBI Taxonomy" id="3003483"/>
    <lineage>
        <taxon>Bacteria</taxon>
        <taxon>Bacillati</taxon>
        <taxon>Bacillota</taxon>
        <taxon>Bacilli</taxon>
        <taxon>Lactobacillales</taxon>
        <taxon>Lactobacillaceae</taxon>
        <taxon>Lentilactobacillus</taxon>
    </lineage>
</organism>
<accession>A0ACD5DHL4</accession>
<dbReference type="EMBL" id="CP168151">
    <property type="protein sequence ID" value="XFD40641.1"/>
    <property type="molecule type" value="Genomic_DNA"/>
</dbReference>
<dbReference type="Proteomes" id="UP001149860">
    <property type="component" value="Chromosome"/>
</dbReference>
<proteinExistence type="predicted"/>
<reference evidence="1" key="1">
    <citation type="submission" date="2024-08" db="EMBL/GenBank/DDBJ databases">
        <title>Lentilactobacillus sp. nov., isolated from tree bark.</title>
        <authorList>
            <person name="Phuengjayaem S."/>
            <person name="Tanasupawat S."/>
        </authorList>
    </citation>
    <scope>NUCLEOTIDE SEQUENCE</scope>
    <source>
        <strain evidence="1">SPB1-3</strain>
    </source>
</reference>
<evidence type="ECO:0000313" key="2">
    <source>
        <dbReference type="Proteomes" id="UP001149860"/>
    </source>
</evidence>
<evidence type="ECO:0000313" key="1">
    <source>
        <dbReference type="EMBL" id="XFD40641.1"/>
    </source>
</evidence>